<feature type="coiled-coil region" evidence="1">
    <location>
        <begin position="374"/>
        <end position="405"/>
    </location>
</feature>
<sequence length="407" mass="48453">MKEWMLDKSLRVLERMRTSAYSMEDYQYIDSKTEGKNGANRAWGLYAFLLHPDQRNEEAIVNLFIEEIKSRENDDWGGTSDAVKIGAYLVSLYQKMEYIPLFIRAKNSNFDMHCAFDRDYILSNGVEKTLSYVNNNDLEWKDDFMYLYNGPDNTLTWNEEDIERWKGNVGKCMNKWYIEPVLGDYGFFHFFSCIGDTDTASEIVSQWEKQVKEWKEEQWIMFLEFYEELDQKDKIVKAQEALLSFDLENKQRVDIFHSLGNCYLNIEDFEKSWSRLYEGLICLEKMDNWYKESCVNNYAQVIVKLILKINDMDNVISKEAVQWLQTNFEKLDINSSETLTSSIKVFDLIGDKENKKLSRRRLDLVKLYNKKWKLKNKKSELKFQIEEIDNKLKKLKKKVKSLESKLK</sequence>
<name>A0A161SCI3_9FLAO</name>
<keyword evidence="1" id="KW-0175">Coiled coil</keyword>
<dbReference type="Proteomes" id="UP000076630">
    <property type="component" value="Unassembled WGS sequence"/>
</dbReference>
<gene>
    <name evidence="2" type="ORF">AV926_02885</name>
</gene>
<evidence type="ECO:0000313" key="2">
    <source>
        <dbReference type="EMBL" id="KZE83866.1"/>
    </source>
</evidence>
<evidence type="ECO:0000256" key="1">
    <source>
        <dbReference type="SAM" id="Coils"/>
    </source>
</evidence>
<dbReference type="AlphaFoldDB" id="A0A161SCI3"/>
<keyword evidence="3" id="KW-1185">Reference proteome</keyword>
<dbReference type="RefSeq" id="WP_038986409.1">
    <property type="nucleotide sequence ID" value="NZ_JACAJN010000048.1"/>
</dbReference>
<accession>A0A161SCI3</accession>
<protein>
    <submittedName>
        <fullName evidence="2">Uncharacterized protein</fullName>
    </submittedName>
</protein>
<dbReference type="EMBL" id="LQNU01000033">
    <property type="protein sequence ID" value="KZE83866.1"/>
    <property type="molecule type" value="Genomic_DNA"/>
</dbReference>
<organism evidence="2 3">
    <name type="scientific">Myroides marinus</name>
    <dbReference type="NCBI Taxonomy" id="703342"/>
    <lineage>
        <taxon>Bacteria</taxon>
        <taxon>Pseudomonadati</taxon>
        <taxon>Bacteroidota</taxon>
        <taxon>Flavobacteriia</taxon>
        <taxon>Flavobacteriales</taxon>
        <taxon>Flavobacteriaceae</taxon>
        <taxon>Myroides</taxon>
    </lineage>
</organism>
<dbReference type="OrthoDB" id="305750at2"/>
<reference evidence="2 3" key="1">
    <citation type="submission" date="2016-01" db="EMBL/GenBank/DDBJ databases">
        <title>Whole genome sequencing of Myroides marinus L41.</title>
        <authorList>
            <person name="Hong K.W."/>
        </authorList>
    </citation>
    <scope>NUCLEOTIDE SEQUENCE [LARGE SCALE GENOMIC DNA]</scope>
    <source>
        <strain evidence="2 3">L41</strain>
    </source>
</reference>
<proteinExistence type="predicted"/>
<evidence type="ECO:0000313" key="3">
    <source>
        <dbReference type="Proteomes" id="UP000076630"/>
    </source>
</evidence>
<comment type="caution">
    <text evidence="2">The sequence shown here is derived from an EMBL/GenBank/DDBJ whole genome shotgun (WGS) entry which is preliminary data.</text>
</comment>